<dbReference type="InParanoid" id="A0A2K1Y4J8"/>
<protein>
    <submittedName>
        <fullName evidence="2">Uncharacterized protein</fullName>
    </submittedName>
</protein>
<dbReference type="Proteomes" id="UP000006729">
    <property type="component" value="Chromosome 13"/>
</dbReference>
<feature type="compositionally biased region" description="Polar residues" evidence="1">
    <location>
        <begin position="63"/>
        <end position="73"/>
    </location>
</feature>
<gene>
    <name evidence="2" type="ORF">POPTR_013G118800</name>
</gene>
<sequence>MGDKKITSNIFLELRFTNSPKSQENQYIISAHVSSHESCLKNFLTLHSMPNKKHIKERKMKNPNLQTETTTEY</sequence>
<evidence type="ECO:0000256" key="1">
    <source>
        <dbReference type="SAM" id="MobiDB-lite"/>
    </source>
</evidence>
<evidence type="ECO:0000313" key="3">
    <source>
        <dbReference type="Proteomes" id="UP000006729"/>
    </source>
</evidence>
<accession>A0A2K1Y4J8</accession>
<dbReference type="EMBL" id="CM009302">
    <property type="protein sequence ID" value="PNT07953.1"/>
    <property type="molecule type" value="Genomic_DNA"/>
</dbReference>
<keyword evidence="3" id="KW-1185">Reference proteome</keyword>
<proteinExistence type="predicted"/>
<reference evidence="2 3" key="1">
    <citation type="journal article" date="2006" name="Science">
        <title>The genome of black cottonwood, Populus trichocarpa (Torr. &amp; Gray).</title>
        <authorList>
            <person name="Tuskan G.A."/>
            <person name="Difazio S."/>
            <person name="Jansson S."/>
            <person name="Bohlmann J."/>
            <person name="Grigoriev I."/>
            <person name="Hellsten U."/>
            <person name="Putnam N."/>
            <person name="Ralph S."/>
            <person name="Rombauts S."/>
            <person name="Salamov A."/>
            <person name="Schein J."/>
            <person name="Sterck L."/>
            <person name="Aerts A."/>
            <person name="Bhalerao R.R."/>
            <person name="Bhalerao R.P."/>
            <person name="Blaudez D."/>
            <person name="Boerjan W."/>
            <person name="Brun A."/>
            <person name="Brunner A."/>
            <person name="Busov V."/>
            <person name="Campbell M."/>
            <person name="Carlson J."/>
            <person name="Chalot M."/>
            <person name="Chapman J."/>
            <person name="Chen G.L."/>
            <person name="Cooper D."/>
            <person name="Coutinho P.M."/>
            <person name="Couturier J."/>
            <person name="Covert S."/>
            <person name="Cronk Q."/>
            <person name="Cunningham R."/>
            <person name="Davis J."/>
            <person name="Degroeve S."/>
            <person name="Dejardin A."/>
            <person name="Depamphilis C."/>
            <person name="Detter J."/>
            <person name="Dirks B."/>
            <person name="Dubchak I."/>
            <person name="Duplessis S."/>
            <person name="Ehlting J."/>
            <person name="Ellis B."/>
            <person name="Gendler K."/>
            <person name="Goodstein D."/>
            <person name="Gribskov M."/>
            <person name="Grimwood J."/>
            <person name="Groover A."/>
            <person name="Gunter L."/>
            <person name="Hamberger B."/>
            <person name="Heinze B."/>
            <person name="Helariutta Y."/>
            <person name="Henrissat B."/>
            <person name="Holligan D."/>
            <person name="Holt R."/>
            <person name="Huang W."/>
            <person name="Islam-Faridi N."/>
            <person name="Jones S."/>
            <person name="Jones-Rhoades M."/>
            <person name="Jorgensen R."/>
            <person name="Joshi C."/>
            <person name="Kangasjarvi J."/>
            <person name="Karlsson J."/>
            <person name="Kelleher C."/>
            <person name="Kirkpatrick R."/>
            <person name="Kirst M."/>
            <person name="Kohler A."/>
            <person name="Kalluri U."/>
            <person name="Larimer F."/>
            <person name="Leebens-Mack J."/>
            <person name="Leple J.C."/>
            <person name="Locascio P."/>
            <person name="Lou Y."/>
            <person name="Lucas S."/>
            <person name="Martin F."/>
            <person name="Montanini B."/>
            <person name="Napoli C."/>
            <person name="Nelson D.R."/>
            <person name="Nelson C."/>
            <person name="Nieminen K."/>
            <person name="Nilsson O."/>
            <person name="Pereda V."/>
            <person name="Peter G."/>
            <person name="Philippe R."/>
            <person name="Pilate G."/>
            <person name="Poliakov A."/>
            <person name="Razumovskaya J."/>
            <person name="Richardson P."/>
            <person name="Rinaldi C."/>
            <person name="Ritland K."/>
            <person name="Rouze P."/>
            <person name="Ryaboy D."/>
            <person name="Schmutz J."/>
            <person name="Schrader J."/>
            <person name="Segerman B."/>
            <person name="Shin H."/>
            <person name="Siddiqui A."/>
            <person name="Sterky F."/>
            <person name="Terry A."/>
            <person name="Tsai C.J."/>
            <person name="Uberbacher E."/>
            <person name="Unneberg P."/>
            <person name="Vahala J."/>
            <person name="Wall K."/>
            <person name="Wessler S."/>
            <person name="Yang G."/>
            <person name="Yin T."/>
            <person name="Douglas C."/>
            <person name="Marra M."/>
            <person name="Sandberg G."/>
            <person name="Van de Peer Y."/>
            <person name="Rokhsar D."/>
        </authorList>
    </citation>
    <scope>NUCLEOTIDE SEQUENCE [LARGE SCALE GENOMIC DNA]</scope>
    <source>
        <strain evidence="3">cv. Nisqually</strain>
    </source>
</reference>
<feature type="compositionally biased region" description="Basic residues" evidence="1">
    <location>
        <begin position="52"/>
        <end position="61"/>
    </location>
</feature>
<feature type="region of interest" description="Disordered" evidence="1">
    <location>
        <begin position="52"/>
        <end position="73"/>
    </location>
</feature>
<evidence type="ECO:0000313" key="2">
    <source>
        <dbReference type="EMBL" id="PNT07953.1"/>
    </source>
</evidence>
<organism evidence="2 3">
    <name type="scientific">Populus trichocarpa</name>
    <name type="common">Western balsam poplar</name>
    <name type="synonym">Populus balsamifera subsp. trichocarpa</name>
    <dbReference type="NCBI Taxonomy" id="3694"/>
    <lineage>
        <taxon>Eukaryota</taxon>
        <taxon>Viridiplantae</taxon>
        <taxon>Streptophyta</taxon>
        <taxon>Embryophyta</taxon>
        <taxon>Tracheophyta</taxon>
        <taxon>Spermatophyta</taxon>
        <taxon>Magnoliopsida</taxon>
        <taxon>eudicotyledons</taxon>
        <taxon>Gunneridae</taxon>
        <taxon>Pentapetalae</taxon>
        <taxon>rosids</taxon>
        <taxon>fabids</taxon>
        <taxon>Malpighiales</taxon>
        <taxon>Salicaceae</taxon>
        <taxon>Saliceae</taxon>
        <taxon>Populus</taxon>
    </lineage>
</organism>
<name>A0A2K1Y4J8_POPTR</name>
<dbReference type="AlphaFoldDB" id="A0A2K1Y4J8"/>